<reference evidence="2" key="1">
    <citation type="submission" date="2021-02" db="EMBL/GenBank/DDBJ databases">
        <title>Strain Y2R2, a novel species of the genus Halomonas.</title>
        <authorList>
            <person name="Huang H."/>
        </authorList>
    </citation>
    <scope>NUCLEOTIDE SEQUENCE</scope>
    <source>
        <strain evidence="2">Y2R2</strain>
    </source>
</reference>
<protein>
    <recommendedName>
        <fullName evidence="4">Lipoprotein</fullName>
    </recommendedName>
</protein>
<proteinExistence type="predicted"/>
<gene>
    <name evidence="2" type="ORF">E4T21_05265</name>
</gene>
<evidence type="ECO:0000256" key="1">
    <source>
        <dbReference type="SAM" id="SignalP"/>
    </source>
</evidence>
<evidence type="ECO:0000313" key="2">
    <source>
        <dbReference type="EMBL" id="QEM81026.1"/>
    </source>
</evidence>
<dbReference type="Proteomes" id="UP000324285">
    <property type="component" value="Chromosome"/>
</dbReference>
<accession>A0A5C1NCC9</accession>
<keyword evidence="1" id="KW-0732">Signal</keyword>
<dbReference type="Pfam" id="PF03923">
    <property type="entry name" value="Lipoprotein_16"/>
    <property type="match status" value="1"/>
</dbReference>
<evidence type="ECO:0008006" key="4">
    <source>
        <dbReference type="Google" id="ProtNLM"/>
    </source>
</evidence>
<dbReference type="RefSeq" id="WP_149284041.1">
    <property type="nucleotide sequence ID" value="NZ_CP038437.2"/>
</dbReference>
<dbReference type="AlphaFoldDB" id="A0A5C1NCC9"/>
<keyword evidence="3" id="KW-1185">Reference proteome</keyword>
<dbReference type="KEGG" id="hbh:E4T21_05265"/>
<name>A0A5C1NCC9_9GAMM</name>
<feature type="signal peptide" evidence="1">
    <location>
        <begin position="1"/>
        <end position="22"/>
    </location>
</feature>
<dbReference type="OrthoDB" id="5740854at2"/>
<feature type="chain" id="PRO_5023068916" description="Lipoprotein" evidence="1">
    <location>
        <begin position="23"/>
        <end position="195"/>
    </location>
</feature>
<sequence length="195" mass="20400">MLRRMYLTASALAAALLLSACAAPQSLLPEPKRSIPVATAGQGQQVSVIAVDGRSSDVLGTRSGVANSTAEIRVNAHEIVPQLQAEAERAVHDMGFTPTAAPVEGAPSLTLTLKELNYLRGASQVVLPEAQLKGVIEVQAQNGGETYTGKYTSLRNQSYAVAPNKAANTSMVTELLSDALNRAFSDPALGQMLGK</sequence>
<evidence type="ECO:0000313" key="3">
    <source>
        <dbReference type="Proteomes" id="UP000324285"/>
    </source>
</evidence>
<dbReference type="PROSITE" id="PS51257">
    <property type="entry name" value="PROKAR_LIPOPROTEIN"/>
    <property type="match status" value="1"/>
</dbReference>
<organism evidence="2 3">
    <name type="scientific">Halomonas binhaiensis</name>
    <dbReference type="NCBI Taxonomy" id="2562282"/>
    <lineage>
        <taxon>Bacteria</taxon>
        <taxon>Pseudomonadati</taxon>
        <taxon>Pseudomonadota</taxon>
        <taxon>Gammaproteobacteria</taxon>
        <taxon>Oceanospirillales</taxon>
        <taxon>Halomonadaceae</taxon>
        <taxon>Halomonas</taxon>
    </lineage>
</organism>
<dbReference type="InterPro" id="IPR005619">
    <property type="entry name" value="Uncharacterised_YajG"/>
</dbReference>
<dbReference type="EMBL" id="CP038437">
    <property type="protein sequence ID" value="QEM81026.1"/>
    <property type="molecule type" value="Genomic_DNA"/>
</dbReference>